<keyword evidence="1" id="KW-0489">Methyltransferase</keyword>
<dbReference type="GO" id="GO:0070402">
    <property type="term" value="F:NADPH binding"/>
    <property type="evidence" value="ECO:0007669"/>
    <property type="project" value="TreeGrafter"/>
</dbReference>
<protein>
    <submittedName>
        <fullName evidence="1">FAD-dependent thymidylate synthase</fullName>
        <ecNumber evidence="1">2.1.1.148</ecNumber>
    </submittedName>
</protein>
<dbReference type="GO" id="GO:0050660">
    <property type="term" value="F:flavin adenine dinucleotide binding"/>
    <property type="evidence" value="ECO:0007669"/>
    <property type="project" value="InterPro"/>
</dbReference>
<dbReference type="PROSITE" id="PS51331">
    <property type="entry name" value="THYX"/>
    <property type="match status" value="1"/>
</dbReference>
<name>A0AB39XC04_9BRAD</name>
<dbReference type="CDD" id="cd20175">
    <property type="entry name" value="ThyX"/>
    <property type="match status" value="1"/>
</dbReference>
<dbReference type="GO" id="GO:0006231">
    <property type="term" value="P:dTMP biosynthetic process"/>
    <property type="evidence" value="ECO:0007669"/>
    <property type="project" value="InterPro"/>
</dbReference>
<dbReference type="GO" id="GO:0050797">
    <property type="term" value="F:thymidylate synthase (FAD) activity"/>
    <property type="evidence" value="ECO:0007669"/>
    <property type="project" value="UniProtKB-EC"/>
</dbReference>
<dbReference type="PANTHER" id="PTHR34934">
    <property type="entry name" value="FLAVIN-DEPENDENT THYMIDYLATE SYNTHASE"/>
    <property type="match status" value="1"/>
</dbReference>
<keyword evidence="1" id="KW-0808">Transferase</keyword>
<accession>A0AB39XC04</accession>
<sequence length="175" mass="19943">MRLLPTFVTLSSLPMPDAFEINASLPFALQLPLPLRARSSEVRDQLNGLSALSADAWRRGMPDRDAGRGLARELARMNLSLNFYTQWSWKVDLHNFMNFLRLRADAHAQYEIRVYADRMLEVMRRWVTLSLDTAYRSFGGEVEASSTPRYAAFPIPAVMGDHTRGSPATFMPLRH</sequence>
<dbReference type="Pfam" id="PF02511">
    <property type="entry name" value="Thy1"/>
    <property type="match status" value="1"/>
</dbReference>
<dbReference type="InterPro" id="IPR003669">
    <property type="entry name" value="Thymidylate_synthase_ThyX"/>
</dbReference>
<organism evidence="1">
    <name type="scientific">Bradyrhizobium sp. LLZ17</name>
    <dbReference type="NCBI Taxonomy" id="3239388"/>
    <lineage>
        <taxon>Bacteria</taxon>
        <taxon>Pseudomonadati</taxon>
        <taxon>Pseudomonadota</taxon>
        <taxon>Alphaproteobacteria</taxon>
        <taxon>Hyphomicrobiales</taxon>
        <taxon>Nitrobacteraceae</taxon>
        <taxon>Bradyrhizobium</taxon>
    </lineage>
</organism>
<dbReference type="PANTHER" id="PTHR34934:SF1">
    <property type="entry name" value="FLAVIN-DEPENDENT THYMIDYLATE SYNTHASE"/>
    <property type="match status" value="1"/>
</dbReference>
<dbReference type="EC" id="2.1.1.148" evidence="1"/>
<evidence type="ECO:0000313" key="1">
    <source>
        <dbReference type="EMBL" id="XDV55292.1"/>
    </source>
</evidence>
<dbReference type="AlphaFoldDB" id="A0AB39XC04"/>
<dbReference type="SUPFAM" id="SSF69796">
    <property type="entry name" value="Thymidylate synthase-complementing protein Thy1"/>
    <property type="match status" value="1"/>
</dbReference>
<dbReference type="GO" id="GO:0032259">
    <property type="term" value="P:methylation"/>
    <property type="evidence" value="ECO:0007669"/>
    <property type="project" value="UniProtKB-KW"/>
</dbReference>
<dbReference type="GO" id="GO:0004799">
    <property type="term" value="F:thymidylate synthase activity"/>
    <property type="evidence" value="ECO:0007669"/>
    <property type="project" value="TreeGrafter"/>
</dbReference>
<gene>
    <name evidence="1" type="ORF">AB8Z38_21035</name>
</gene>
<reference evidence="1" key="1">
    <citation type="submission" date="2024-08" db="EMBL/GenBank/DDBJ databases">
        <authorList>
            <person name="Chaddad Z."/>
            <person name="Lamrabet M."/>
            <person name="Bouhnik O."/>
            <person name="Alami S."/>
            <person name="Wipf D."/>
            <person name="Courty P.E."/>
            <person name="Missbah El Idrissi M."/>
        </authorList>
    </citation>
    <scope>NUCLEOTIDE SEQUENCE</scope>
    <source>
        <strain evidence="1">LLZ17</strain>
    </source>
</reference>
<proteinExistence type="predicted"/>
<dbReference type="InterPro" id="IPR036098">
    <property type="entry name" value="Thymidylate_synthase_ThyX_sf"/>
</dbReference>
<dbReference type="EMBL" id="CP165734">
    <property type="protein sequence ID" value="XDV55292.1"/>
    <property type="molecule type" value="Genomic_DNA"/>
</dbReference>
<dbReference type="Gene3D" id="3.30.1360.170">
    <property type="match status" value="1"/>
</dbReference>